<dbReference type="STRING" id="1814289.SAMN05216410_1387"/>
<organism evidence="1 2">
    <name type="scientific">Sanguibacter gelidistatuariae</name>
    <dbReference type="NCBI Taxonomy" id="1814289"/>
    <lineage>
        <taxon>Bacteria</taxon>
        <taxon>Bacillati</taxon>
        <taxon>Actinomycetota</taxon>
        <taxon>Actinomycetes</taxon>
        <taxon>Micrococcales</taxon>
        <taxon>Sanguibacteraceae</taxon>
        <taxon>Sanguibacter</taxon>
    </lineage>
</organism>
<name>A0A1G6JPN3_9MICO</name>
<evidence type="ECO:0000313" key="1">
    <source>
        <dbReference type="EMBL" id="SDC20722.1"/>
    </source>
</evidence>
<sequence>MSAQRRVALPQVWQDRVRARAGSAAAGVLRPITASKRDMAWAAGDVLDEADVMVDRLRFG</sequence>
<gene>
    <name evidence="1" type="ORF">SAMN05216410_1387</name>
</gene>
<dbReference type="RefSeq" id="WP_093181919.1">
    <property type="nucleotide sequence ID" value="NZ_FMYH01000002.1"/>
</dbReference>
<reference evidence="1 2" key="1">
    <citation type="submission" date="2016-09" db="EMBL/GenBank/DDBJ databases">
        <authorList>
            <person name="Capua I."/>
            <person name="De Benedictis P."/>
            <person name="Joannis T."/>
            <person name="Lombin L.H."/>
            <person name="Cattoli G."/>
        </authorList>
    </citation>
    <scope>NUCLEOTIDE SEQUENCE [LARGE SCALE GENOMIC DNA]</scope>
    <source>
        <strain evidence="1 2">ISLP-3</strain>
    </source>
</reference>
<dbReference type="Proteomes" id="UP000199039">
    <property type="component" value="Unassembled WGS sequence"/>
</dbReference>
<dbReference type="AlphaFoldDB" id="A0A1G6JPN3"/>
<protein>
    <submittedName>
        <fullName evidence="1">Uncharacterized protein</fullName>
    </submittedName>
</protein>
<keyword evidence="2" id="KW-1185">Reference proteome</keyword>
<evidence type="ECO:0000313" key="2">
    <source>
        <dbReference type="Proteomes" id="UP000199039"/>
    </source>
</evidence>
<accession>A0A1G6JPN3</accession>
<proteinExistence type="predicted"/>
<dbReference type="EMBL" id="FMYH01000002">
    <property type="protein sequence ID" value="SDC20722.1"/>
    <property type="molecule type" value="Genomic_DNA"/>
</dbReference>